<name>A0ABT2NS56_9RHOB</name>
<feature type="compositionally biased region" description="Basic and acidic residues" evidence="1">
    <location>
        <begin position="261"/>
        <end position="288"/>
    </location>
</feature>
<proteinExistence type="predicted"/>
<dbReference type="Proteomes" id="UP001205601">
    <property type="component" value="Unassembled WGS sequence"/>
</dbReference>
<dbReference type="Gene3D" id="3.40.50.300">
    <property type="entry name" value="P-loop containing nucleotide triphosphate hydrolases"/>
    <property type="match status" value="1"/>
</dbReference>
<protein>
    <recommendedName>
        <fullName evidence="2">Dynamin N-terminal domain-containing protein</fullName>
    </recommendedName>
</protein>
<feature type="region of interest" description="Disordered" evidence="1">
    <location>
        <begin position="247"/>
        <end position="301"/>
    </location>
</feature>
<reference evidence="4" key="1">
    <citation type="submission" date="2023-07" db="EMBL/GenBank/DDBJ databases">
        <title>Defluviimonas sediminis sp. nov., isolated from mangrove sediment.</title>
        <authorList>
            <person name="Liu L."/>
            <person name="Li J."/>
            <person name="Huang Y."/>
            <person name="Pan J."/>
            <person name="Li M."/>
        </authorList>
    </citation>
    <scope>NUCLEOTIDE SEQUENCE [LARGE SCALE GENOMIC DNA]</scope>
    <source>
        <strain evidence="4">FT324</strain>
    </source>
</reference>
<evidence type="ECO:0000313" key="4">
    <source>
        <dbReference type="Proteomes" id="UP001205601"/>
    </source>
</evidence>
<dbReference type="InterPro" id="IPR045063">
    <property type="entry name" value="Dynamin_N"/>
</dbReference>
<evidence type="ECO:0000313" key="3">
    <source>
        <dbReference type="EMBL" id="MCT8331763.1"/>
    </source>
</evidence>
<feature type="compositionally biased region" description="Basic and acidic residues" evidence="1">
    <location>
        <begin position="314"/>
        <end position="333"/>
    </location>
</feature>
<dbReference type="RefSeq" id="WP_261497671.1">
    <property type="nucleotide sequence ID" value="NZ_JAOCQF010000006.1"/>
</dbReference>
<evidence type="ECO:0000256" key="1">
    <source>
        <dbReference type="SAM" id="MobiDB-lite"/>
    </source>
</evidence>
<comment type="caution">
    <text evidence="3">The sequence shown here is derived from an EMBL/GenBank/DDBJ whole genome shotgun (WGS) entry which is preliminary data.</text>
</comment>
<dbReference type="SUPFAM" id="SSF52540">
    <property type="entry name" value="P-loop containing nucleoside triphosphate hydrolases"/>
    <property type="match status" value="1"/>
</dbReference>
<accession>A0ABT2NS56</accession>
<feature type="region of interest" description="Disordered" evidence="1">
    <location>
        <begin position="314"/>
        <end position="399"/>
    </location>
</feature>
<feature type="domain" description="Dynamin N-terminal" evidence="2">
    <location>
        <begin position="14"/>
        <end position="146"/>
    </location>
</feature>
<feature type="compositionally biased region" description="Acidic residues" evidence="1">
    <location>
        <begin position="375"/>
        <end position="393"/>
    </location>
</feature>
<sequence length="452" mass="49648">MTRLEGWASRKPCIALMGEFSAGKTTLTNLLVGEDVLPTRVTATQLPPVWMSYGEPQAWYVDTEGQRHDLSFDDLHGVPVEGVRYIRLFCKGRILETIDLIDTPGISDPNIPKAVWEMAVGYVNAVIWCTHSTQAWRESERSAWESLPERLRENSILLATRSDKLLPAERERVARRLRREAGDMFRSIIMFSAQDALRAASVEDAGDLWSESGGEALLAALHEVAHDIIETRKGMLSRYAVIDGDGALPSPPRNVRSIRPNRVDREDGATRTRLSRNDADSLRSRIMDDETGPSAPSVRPDAEVLHLSFALRVPKAEEVEPHQPEAEPDRGASEDESDAALADTAMAPETNEACDLRDGAETDLVGECADTDAATPDDGEEPTDDGEAEEQGEAEPQSAARLWREVVAAEPEVRTVQDVIALFEKFLIAVDRAEGIEPEAGQGADGGLRRHG</sequence>
<dbReference type="InterPro" id="IPR027417">
    <property type="entry name" value="P-loop_NTPase"/>
</dbReference>
<organism evidence="3 4">
    <name type="scientific">Albidovulum sediminis</name>
    <dbReference type="NCBI Taxonomy" id="3066345"/>
    <lineage>
        <taxon>Bacteria</taxon>
        <taxon>Pseudomonadati</taxon>
        <taxon>Pseudomonadota</taxon>
        <taxon>Alphaproteobacteria</taxon>
        <taxon>Rhodobacterales</taxon>
        <taxon>Paracoccaceae</taxon>
        <taxon>Albidovulum</taxon>
    </lineage>
</organism>
<dbReference type="Pfam" id="PF00350">
    <property type="entry name" value="Dynamin_N"/>
    <property type="match status" value="1"/>
</dbReference>
<evidence type="ECO:0000259" key="2">
    <source>
        <dbReference type="Pfam" id="PF00350"/>
    </source>
</evidence>
<dbReference type="EMBL" id="JAOCQF010000006">
    <property type="protein sequence ID" value="MCT8331763.1"/>
    <property type="molecule type" value="Genomic_DNA"/>
</dbReference>
<keyword evidence="4" id="KW-1185">Reference proteome</keyword>
<gene>
    <name evidence="3" type="ORF">N5I32_19780</name>
</gene>